<dbReference type="Pfam" id="PF00149">
    <property type="entry name" value="Metallophos"/>
    <property type="match status" value="1"/>
</dbReference>
<dbReference type="Pfam" id="PF12320">
    <property type="entry name" value="SbcD_C"/>
    <property type="match status" value="1"/>
</dbReference>
<dbReference type="GO" id="GO:0008408">
    <property type="term" value="F:3'-5' exonuclease activity"/>
    <property type="evidence" value="ECO:0007669"/>
    <property type="project" value="InterPro"/>
</dbReference>
<dbReference type="PANTHER" id="PTHR30337">
    <property type="entry name" value="COMPONENT OF ATP-DEPENDENT DSDNA EXONUCLEASE"/>
    <property type="match status" value="1"/>
</dbReference>
<evidence type="ECO:0000256" key="7">
    <source>
        <dbReference type="RuleBase" id="RU363069"/>
    </source>
</evidence>
<dbReference type="Gene3D" id="3.60.21.10">
    <property type="match status" value="1"/>
</dbReference>
<dbReference type="OrthoDB" id="9773856at2"/>
<dbReference type="GO" id="GO:0006260">
    <property type="term" value="P:DNA replication"/>
    <property type="evidence" value="ECO:0007669"/>
    <property type="project" value="UniProtKB-KW"/>
</dbReference>
<evidence type="ECO:0000256" key="6">
    <source>
        <dbReference type="ARBA" id="ARBA00022839"/>
    </source>
</evidence>
<evidence type="ECO:0000256" key="1">
    <source>
        <dbReference type="ARBA" id="ARBA00010555"/>
    </source>
</evidence>
<organism evidence="10 11">
    <name type="scientific">Hathewaya histolytica</name>
    <name type="common">Clostridium histolyticum</name>
    <dbReference type="NCBI Taxonomy" id="1498"/>
    <lineage>
        <taxon>Bacteria</taxon>
        <taxon>Bacillati</taxon>
        <taxon>Bacillota</taxon>
        <taxon>Clostridia</taxon>
        <taxon>Eubacteriales</taxon>
        <taxon>Clostridiaceae</taxon>
        <taxon>Hathewaya</taxon>
    </lineage>
</organism>
<dbReference type="GO" id="GO:0004519">
    <property type="term" value="F:endonuclease activity"/>
    <property type="evidence" value="ECO:0007669"/>
    <property type="project" value="UniProtKB-KW"/>
</dbReference>
<keyword evidence="7" id="KW-0233">DNA recombination</keyword>
<feature type="domain" description="Calcineurin-like phosphoesterase" evidence="8">
    <location>
        <begin position="1"/>
        <end position="239"/>
    </location>
</feature>
<dbReference type="Proteomes" id="UP000308489">
    <property type="component" value="Chromosome 1"/>
</dbReference>
<evidence type="ECO:0000256" key="3">
    <source>
        <dbReference type="ARBA" id="ARBA00013365"/>
    </source>
</evidence>
<keyword evidence="5 7" id="KW-0378">Hydrolase</keyword>
<reference evidence="10 11" key="1">
    <citation type="submission" date="2019-05" db="EMBL/GenBank/DDBJ databases">
        <authorList>
            <consortium name="Pathogen Informatics"/>
        </authorList>
    </citation>
    <scope>NUCLEOTIDE SEQUENCE [LARGE SCALE GENOMIC DNA]</scope>
    <source>
        <strain evidence="10 11">NCTC503</strain>
    </source>
</reference>
<dbReference type="EMBL" id="LR590481">
    <property type="protein sequence ID" value="VTQ94697.1"/>
    <property type="molecule type" value="Genomic_DNA"/>
</dbReference>
<dbReference type="RefSeq" id="WP_138210903.1">
    <property type="nucleotide sequence ID" value="NZ_CBCRUQ010000002.1"/>
</dbReference>
<dbReference type="InterPro" id="IPR026843">
    <property type="entry name" value="SbcD_C"/>
</dbReference>
<dbReference type="CDD" id="cd00840">
    <property type="entry name" value="MPP_Mre11_N"/>
    <property type="match status" value="1"/>
</dbReference>
<evidence type="ECO:0000256" key="5">
    <source>
        <dbReference type="ARBA" id="ARBA00022801"/>
    </source>
</evidence>
<dbReference type="AlphaFoldDB" id="A0A4V6KF09"/>
<evidence type="ECO:0000313" key="10">
    <source>
        <dbReference type="EMBL" id="VTQ94697.1"/>
    </source>
</evidence>
<dbReference type="InterPro" id="IPR041796">
    <property type="entry name" value="Mre11_N"/>
</dbReference>
<dbReference type="InterPro" id="IPR029052">
    <property type="entry name" value="Metallo-depent_PP-like"/>
</dbReference>
<keyword evidence="7" id="KW-0235">DNA replication</keyword>
<dbReference type="InterPro" id="IPR004593">
    <property type="entry name" value="SbcD"/>
</dbReference>
<proteinExistence type="inferred from homology"/>
<gene>
    <name evidence="7 10" type="primary">sbcD</name>
    <name evidence="10" type="ORF">NCTC503_02369</name>
</gene>
<keyword evidence="4 7" id="KW-0540">Nuclease</keyword>
<dbReference type="KEGG" id="hhw:NCTC503_02369"/>
<accession>A0A4V6KF09</accession>
<comment type="subunit">
    <text evidence="2 7">Heterodimer of SbcC and SbcD.</text>
</comment>
<protein>
    <recommendedName>
        <fullName evidence="3 7">Nuclease SbcCD subunit D</fullName>
    </recommendedName>
</protein>
<dbReference type="SUPFAM" id="SSF56300">
    <property type="entry name" value="Metallo-dependent phosphatases"/>
    <property type="match status" value="1"/>
</dbReference>
<dbReference type="NCBIfam" id="TIGR00619">
    <property type="entry name" value="sbcd"/>
    <property type="match status" value="1"/>
</dbReference>
<evidence type="ECO:0000256" key="4">
    <source>
        <dbReference type="ARBA" id="ARBA00022722"/>
    </source>
</evidence>
<dbReference type="GO" id="GO:0006310">
    <property type="term" value="P:DNA recombination"/>
    <property type="evidence" value="ECO:0007669"/>
    <property type="project" value="UniProtKB-KW"/>
</dbReference>
<evidence type="ECO:0000256" key="2">
    <source>
        <dbReference type="ARBA" id="ARBA00011322"/>
    </source>
</evidence>
<evidence type="ECO:0000259" key="8">
    <source>
        <dbReference type="Pfam" id="PF00149"/>
    </source>
</evidence>
<dbReference type="InterPro" id="IPR050535">
    <property type="entry name" value="DNA_Repair-Maintenance_Comp"/>
</dbReference>
<dbReference type="PANTHER" id="PTHR30337:SF0">
    <property type="entry name" value="NUCLEASE SBCCD SUBUNIT D"/>
    <property type="match status" value="1"/>
</dbReference>
<sequence length="404" mass="46356">MKILHTSDWHLGKNLEGFSRLDEQEKFLNDFKILVEEKDIDLVIIAGDIYDNSNPPARAEKMFYKVLKDITKGGKRMVLIIAGNHDNPERLVAANPLAYEQGVIMFDTPKSIVNIGDCGNHKIVNSGQGYVEIEINGERAVIVTIPYPSEKRLNEVLYKSIDEKERQKSYSDKIKDLIDGLSENYRDDTINLLVSHLYVLGGEECDSERNIQLGGSLAVSASIFPKEIQYVALGHLHKPQTMKKASPIIKYAGSPLQYSKSEIGYTKGAYILDIVKGSEPKIEDVYFNNYKPIEIWKCDSIEHAIDMCRKNSERDVWVYMEIKTDRYLGEEDIKAMKALKKDILEIRPIIINQEDLEEDFQGYTEKSFKEMFVDFYKKEREVPPSDEVMDLFLEIALMEEEEGE</sequence>
<keyword evidence="7" id="KW-0255">Endonuclease</keyword>
<keyword evidence="6 7" id="KW-0269">Exonuclease</keyword>
<name>A0A4V6KF09_HATHI</name>
<comment type="function">
    <text evidence="7">SbcCD cleaves DNA hairpin structures. These structures can inhibit DNA replication and are intermediates in certain DNA recombination reactions. The complex acts as a 3'-&gt;5' double strand exonuclease that can open hairpins. It also has a 5' single-strand endonuclease activity.</text>
</comment>
<comment type="similarity">
    <text evidence="1 7">Belongs to the SbcD family.</text>
</comment>
<evidence type="ECO:0000259" key="9">
    <source>
        <dbReference type="Pfam" id="PF12320"/>
    </source>
</evidence>
<keyword evidence="11" id="KW-1185">Reference proteome</keyword>
<dbReference type="InterPro" id="IPR004843">
    <property type="entry name" value="Calcineurin-like_PHP"/>
</dbReference>
<evidence type="ECO:0000313" key="11">
    <source>
        <dbReference type="Proteomes" id="UP000308489"/>
    </source>
</evidence>
<feature type="domain" description="Nuclease SbcCD subunit D C-terminal" evidence="9">
    <location>
        <begin position="290"/>
        <end position="379"/>
    </location>
</feature>